<accession>A0A7C4QNN2</accession>
<dbReference type="PROSITE" id="PS50206">
    <property type="entry name" value="RHODANESE_3"/>
    <property type="match status" value="1"/>
</dbReference>
<name>A0A7C4QNN2_9PLAN</name>
<evidence type="ECO:0000256" key="1">
    <source>
        <dbReference type="SAM" id="MobiDB-lite"/>
    </source>
</evidence>
<comment type="caution">
    <text evidence="3">The sequence shown here is derived from an EMBL/GenBank/DDBJ whole genome shotgun (WGS) entry which is preliminary data.</text>
</comment>
<dbReference type="SUPFAM" id="SSF52821">
    <property type="entry name" value="Rhodanese/Cell cycle control phosphatase"/>
    <property type="match status" value="1"/>
</dbReference>
<dbReference type="PANTHER" id="PTHR43031:SF18">
    <property type="entry name" value="RHODANESE-RELATED SULFURTRANSFERASES"/>
    <property type="match status" value="1"/>
</dbReference>
<dbReference type="CDD" id="cd00158">
    <property type="entry name" value="RHOD"/>
    <property type="match status" value="1"/>
</dbReference>
<protein>
    <submittedName>
        <fullName evidence="3">Rhodanese-like domain-containing protein</fullName>
    </submittedName>
</protein>
<sequence length="169" mass="18992">MALSPPGGPNPSRKQITNPANPNERFRMEPRQKMSMNYRQSSTIVAASVFLWSGLWLAAAEHTKEPLESVKRQVESQQAVLVDVREPAEWVAGHLRDAQLLALSQIRKELTAEDLKHKLPKDKPIYLHCKSGARCLLAAEILEKAGFEVRPLRQGYDELLKAGFPKAEK</sequence>
<evidence type="ECO:0000259" key="2">
    <source>
        <dbReference type="PROSITE" id="PS50206"/>
    </source>
</evidence>
<dbReference type="SMART" id="SM00450">
    <property type="entry name" value="RHOD"/>
    <property type="match status" value="1"/>
</dbReference>
<gene>
    <name evidence="3" type="ORF">ENS64_07130</name>
</gene>
<feature type="compositionally biased region" description="Polar residues" evidence="1">
    <location>
        <begin position="12"/>
        <end position="21"/>
    </location>
</feature>
<proteinExistence type="predicted"/>
<dbReference type="InterPro" id="IPR036873">
    <property type="entry name" value="Rhodanese-like_dom_sf"/>
</dbReference>
<dbReference type="EMBL" id="DSVQ01000012">
    <property type="protein sequence ID" value="HGT39023.1"/>
    <property type="molecule type" value="Genomic_DNA"/>
</dbReference>
<reference evidence="3" key="1">
    <citation type="journal article" date="2020" name="mSystems">
        <title>Genome- and Community-Level Interaction Insights into Carbon Utilization and Element Cycling Functions of Hydrothermarchaeota in Hydrothermal Sediment.</title>
        <authorList>
            <person name="Zhou Z."/>
            <person name="Liu Y."/>
            <person name="Xu W."/>
            <person name="Pan J."/>
            <person name="Luo Z.H."/>
            <person name="Li M."/>
        </authorList>
    </citation>
    <scope>NUCLEOTIDE SEQUENCE [LARGE SCALE GENOMIC DNA]</scope>
    <source>
        <strain evidence="3">SpSt-508</strain>
    </source>
</reference>
<dbReference type="PANTHER" id="PTHR43031">
    <property type="entry name" value="FAD-DEPENDENT OXIDOREDUCTASE"/>
    <property type="match status" value="1"/>
</dbReference>
<evidence type="ECO:0000313" key="3">
    <source>
        <dbReference type="EMBL" id="HGT39023.1"/>
    </source>
</evidence>
<organism evidence="3">
    <name type="scientific">Schlesneria paludicola</name>
    <dbReference type="NCBI Taxonomy" id="360056"/>
    <lineage>
        <taxon>Bacteria</taxon>
        <taxon>Pseudomonadati</taxon>
        <taxon>Planctomycetota</taxon>
        <taxon>Planctomycetia</taxon>
        <taxon>Planctomycetales</taxon>
        <taxon>Planctomycetaceae</taxon>
        <taxon>Schlesneria</taxon>
    </lineage>
</organism>
<dbReference type="InterPro" id="IPR050229">
    <property type="entry name" value="GlpE_sulfurtransferase"/>
</dbReference>
<feature type="region of interest" description="Disordered" evidence="1">
    <location>
        <begin position="1"/>
        <end position="25"/>
    </location>
</feature>
<dbReference type="Pfam" id="PF00581">
    <property type="entry name" value="Rhodanese"/>
    <property type="match status" value="1"/>
</dbReference>
<dbReference type="Gene3D" id="3.40.250.10">
    <property type="entry name" value="Rhodanese-like domain"/>
    <property type="match status" value="1"/>
</dbReference>
<dbReference type="InterPro" id="IPR001763">
    <property type="entry name" value="Rhodanese-like_dom"/>
</dbReference>
<feature type="domain" description="Rhodanese" evidence="2">
    <location>
        <begin position="75"/>
        <end position="168"/>
    </location>
</feature>
<dbReference type="AlphaFoldDB" id="A0A7C4QNN2"/>